<comment type="caution">
    <text evidence="1">The sequence shown here is derived from an EMBL/GenBank/DDBJ whole genome shotgun (WGS) entry which is preliminary data.</text>
</comment>
<evidence type="ECO:0000313" key="2">
    <source>
        <dbReference type="Proteomes" id="UP000020595"/>
    </source>
</evidence>
<evidence type="ECO:0000313" key="1">
    <source>
        <dbReference type="EMBL" id="EXB03288.1"/>
    </source>
</evidence>
<dbReference type="Proteomes" id="UP000020595">
    <property type="component" value="Unassembled WGS sequence"/>
</dbReference>
<reference evidence="1 2" key="1">
    <citation type="submission" date="2014-02" db="EMBL/GenBank/DDBJ databases">
        <title>Comparative genomics and transcriptomics to identify genetic mechanisms underlying the emergence of carbapenem resistant Acinetobacter baumannii (CRAb).</title>
        <authorList>
            <person name="Harris A.D."/>
            <person name="Johnson K.J."/>
            <person name="George J."/>
            <person name="Shefchek K."/>
            <person name="Daugherty S.C."/>
            <person name="Parankush S."/>
            <person name="Sadzewicz L."/>
            <person name="Tallon L."/>
            <person name="Sengamalay N."/>
            <person name="Hazen T.H."/>
            <person name="Rasko D.A."/>
        </authorList>
    </citation>
    <scope>NUCLEOTIDE SEQUENCE [LARGE SCALE GENOMIC DNA]</scope>
    <source>
        <strain evidence="1 2">1295743</strain>
    </source>
</reference>
<sequence>MLVIFLVLTHHRLSREFGPYLPTPLIFKGLATVLWYH</sequence>
<name>A0A009IHE0_ACIB9</name>
<proteinExistence type="predicted"/>
<accession>A0A009IHE0</accession>
<dbReference type="PATRIC" id="fig|1310613.3.peg.3995"/>
<dbReference type="EMBL" id="JEWH01000110">
    <property type="protein sequence ID" value="EXB03288.1"/>
    <property type="molecule type" value="Genomic_DNA"/>
</dbReference>
<gene>
    <name evidence="1" type="ORF">J512_4194</name>
</gene>
<dbReference type="AlphaFoldDB" id="A0A009IHE0"/>
<protein>
    <submittedName>
        <fullName evidence="1">Uncharacterized protein</fullName>
    </submittedName>
</protein>
<organism evidence="1 2">
    <name type="scientific">Acinetobacter baumannii (strain 1295743)</name>
    <dbReference type="NCBI Taxonomy" id="1310613"/>
    <lineage>
        <taxon>Bacteria</taxon>
        <taxon>Pseudomonadati</taxon>
        <taxon>Pseudomonadota</taxon>
        <taxon>Gammaproteobacteria</taxon>
        <taxon>Moraxellales</taxon>
        <taxon>Moraxellaceae</taxon>
        <taxon>Acinetobacter</taxon>
        <taxon>Acinetobacter calcoaceticus/baumannii complex</taxon>
    </lineage>
</organism>